<accession>A0A7C9R6Q3</accession>
<feature type="domain" description="PPC" evidence="1">
    <location>
        <begin position="178"/>
        <end position="283"/>
    </location>
</feature>
<evidence type="ECO:0000313" key="2">
    <source>
        <dbReference type="EMBL" id="NGN41481.1"/>
    </source>
</evidence>
<dbReference type="Gene3D" id="3.30.1330.80">
    <property type="entry name" value="Hypothetical protein, similar to alpha- acetolactate decarboxylase, domain 2"/>
    <property type="match status" value="2"/>
</dbReference>
<evidence type="ECO:0000313" key="3">
    <source>
        <dbReference type="Proteomes" id="UP000481252"/>
    </source>
</evidence>
<keyword evidence="3" id="KW-1185">Reference proteome</keyword>
<dbReference type="EMBL" id="JAAKZG010000004">
    <property type="protein sequence ID" value="NGN41481.1"/>
    <property type="molecule type" value="Genomic_DNA"/>
</dbReference>
<dbReference type="SUPFAM" id="SSF117856">
    <property type="entry name" value="AF0104/ALDC/Ptd012-like"/>
    <property type="match status" value="2"/>
</dbReference>
<evidence type="ECO:0000259" key="1">
    <source>
        <dbReference type="Pfam" id="PF03479"/>
    </source>
</evidence>
<dbReference type="RefSeq" id="WP_165117812.1">
    <property type="nucleotide sequence ID" value="NZ_JAAKZG010000004.1"/>
</dbReference>
<proteinExistence type="predicted"/>
<sequence length="284" mass="30829">MMRTIKHPGAALDPRVISLPCRAEKMRLILRSGVSVLAAVEEALRDRGYESAVVHIKRGAFLPLVYVMPALSNDGTHAAWYSDTHSPAGRAEIEELVLTFGRRDGERFLHCHGIWRHADGFRGAGHLMPHDAQFAEPVEADVWAISGAILDQLEDSETNFKLFTPVGLAPAQAGAGQRAVLCRVQPNEEINAAIERTAAEHGIERATLHGIGSLVGCDFVDGQHMASIASELFIRNGTLQNVEGKPVSRLDIAIVDIDGNIFEGEIARGANTVCVTFELLIVED</sequence>
<dbReference type="InterPro" id="IPR005175">
    <property type="entry name" value="PPC_dom"/>
</dbReference>
<protein>
    <submittedName>
        <fullName evidence="2">DUF296 domain-containing protein</fullName>
    </submittedName>
</protein>
<dbReference type="AlphaFoldDB" id="A0A7C9R6Q3"/>
<dbReference type="Pfam" id="PF03479">
    <property type="entry name" value="PCC"/>
    <property type="match status" value="1"/>
</dbReference>
<name>A0A7C9R6Q3_9HYPH</name>
<gene>
    <name evidence="2" type="ORF">G6N74_10410</name>
</gene>
<organism evidence="2 3">
    <name type="scientific">Mesorhizobium zhangyense</name>
    <dbReference type="NCBI Taxonomy" id="1776730"/>
    <lineage>
        <taxon>Bacteria</taxon>
        <taxon>Pseudomonadati</taxon>
        <taxon>Pseudomonadota</taxon>
        <taxon>Alphaproteobacteria</taxon>
        <taxon>Hyphomicrobiales</taxon>
        <taxon>Phyllobacteriaceae</taxon>
        <taxon>Mesorhizobium</taxon>
    </lineage>
</organism>
<reference evidence="2 3" key="1">
    <citation type="submission" date="2020-02" db="EMBL/GenBank/DDBJ databases">
        <title>Genome sequence of the type strain CGMCC 1.15528 of Mesorhizobium zhangyense.</title>
        <authorList>
            <person name="Gao J."/>
            <person name="Sun J."/>
        </authorList>
    </citation>
    <scope>NUCLEOTIDE SEQUENCE [LARGE SCALE GENOMIC DNA]</scope>
    <source>
        <strain evidence="2 3">CGMCC 1.15528</strain>
    </source>
</reference>
<dbReference type="Proteomes" id="UP000481252">
    <property type="component" value="Unassembled WGS sequence"/>
</dbReference>
<comment type="caution">
    <text evidence="2">The sequence shown here is derived from an EMBL/GenBank/DDBJ whole genome shotgun (WGS) entry which is preliminary data.</text>
</comment>